<keyword evidence="2" id="KW-0520">NAD</keyword>
<dbReference type="GO" id="GO:0070403">
    <property type="term" value="F:NAD+ binding"/>
    <property type="evidence" value="ECO:0007669"/>
    <property type="project" value="InterPro"/>
</dbReference>
<dbReference type="SUPFAM" id="SSF52467">
    <property type="entry name" value="DHS-like NAD/FAD-binding domain"/>
    <property type="match status" value="1"/>
</dbReference>
<evidence type="ECO:0000256" key="1">
    <source>
        <dbReference type="ARBA" id="ARBA00022679"/>
    </source>
</evidence>
<name>A0A381RRZ0_9ZZZZ</name>
<gene>
    <name evidence="4" type="ORF">METZ01_LOCUS46775</name>
</gene>
<dbReference type="InterPro" id="IPR003000">
    <property type="entry name" value="Sirtuin"/>
</dbReference>
<dbReference type="InterPro" id="IPR029035">
    <property type="entry name" value="DHS-like_NAD/FAD-binding_dom"/>
</dbReference>
<dbReference type="InterPro" id="IPR050134">
    <property type="entry name" value="NAD-dep_sirtuin_deacylases"/>
</dbReference>
<dbReference type="InterPro" id="IPR026591">
    <property type="entry name" value="Sirtuin_cat_small_dom_sf"/>
</dbReference>
<accession>A0A381RRZ0</accession>
<organism evidence="4">
    <name type="scientific">marine metagenome</name>
    <dbReference type="NCBI Taxonomy" id="408172"/>
    <lineage>
        <taxon>unclassified sequences</taxon>
        <taxon>metagenomes</taxon>
        <taxon>ecological metagenomes</taxon>
    </lineage>
</organism>
<sequence>MSNNRDCSSDENVLAVTAKAVASAEHVVALVGAGLSVESGIPTFRGPGGLWTKLGEPAMNGYDDFVRDPAEWWRKNLDQQSEPERTEFRKAIDNAEPNPGHFALAQLEAIGVLKHQINQNVDNLHFLAGSSSVSEIHGNRTKLRCINCETRWHRNSFPGGDVTLSSLEHILGKFPACPSCDGPVKSDTVMFGEPIPKGVLAECFQHTSLCDCMLVIGTSATVYPAAGFPEEVKASGGFVVEANPNETSLSKMATHILRGPTGVTLPALVSKVAEIVKRSG</sequence>
<evidence type="ECO:0000259" key="3">
    <source>
        <dbReference type="PROSITE" id="PS50305"/>
    </source>
</evidence>
<dbReference type="EMBL" id="UINC01002188">
    <property type="protein sequence ID" value="SUZ93921.1"/>
    <property type="molecule type" value="Genomic_DNA"/>
</dbReference>
<protein>
    <recommendedName>
        <fullName evidence="3">Deacetylase sirtuin-type domain-containing protein</fullName>
    </recommendedName>
</protein>
<dbReference type="GO" id="GO:0005634">
    <property type="term" value="C:nucleus"/>
    <property type="evidence" value="ECO:0007669"/>
    <property type="project" value="TreeGrafter"/>
</dbReference>
<evidence type="ECO:0000256" key="2">
    <source>
        <dbReference type="ARBA" id="ARBA00023027"/>
    </source>
</evidence>
<dbReference type="Gene3D" id="3.30.1600.10">
    <property type="entry name" value="SIR2/SIRT2 'Small Domain"/>
    <property type="match status" value="1"/>
</dbReference>
<reference evidence="4" key="1">
    <citation type="submission" date="2018-05" db="EMBL/GenBank/DDBJ databases">
        <authorList>
            <person name="Lanie J.A."/>
            <person name="Ng W.-L."/>
            <person name="Kazmierczak K.M."/>
            <person name="Andrzejewski T.M."/>
            <person name="Davidsen T.M."/>
            <person name="Wayne K.J."/>
            <person name="Tettelin H."/>
            <person name="Glass J.I."/>
            <person name="Rusch D."/>
            <person name="Podicherti R."/>
            <person name="Tsui H.-C.T."/>
            <person name="Winkler M.E."/>
        </authorList>
    </citation>
    <scope>NUCLEOTIDE SEQUENCE</scope>
</reference>
<keyword evidence="1" id="KW-0808">Transferase</keyword>
<evidence type="ECO:0000313" key="4">
    <source>
        <dbReference type="EMBL" id="SUZ93921.1"/>
    </source>
</evidence>
<proteinExistence type="predicted"/>
<dbReference type="AlphaFoldDB" id="A0A381RRZ0"/>
<dbReference type="Gene3D" id="3.40.50.1220">
    <property type="entry name" value="TPP-binding domain"/>
    <property type="match status" value="1"/>
</dbReference>
<dbReference type="PANTHER" id="PTHR11085:SF10">
    <property type="entry name" value="NAD-DEPENDENT PROTEIN DEACYLASE SIRTUIN-5, MITOCHONDRIAL-RELATED"/>
    <property type="match status" value="1"/>
</dbReference>
<dbReference type="PANTHER" id="PTHR11085">
    <property type="entry name" value="NAD-DEPENDENT PROTEIN DEACYLASE SIRTUIN-5, MITOCHONDRIAL-RELATED"/>
    <property type="match status" value="1"/>
</dbReference>
<dbReference type="Pfam" id="PF02146">
    <property type="entry name" value="SIR2"/>
    <property type="match status" value="1"/>
</dbReference>
<dbReference type="GO" id="GO:0017136">
    <property type="term" value="F:histone deacetylase activity, NAD-dependent"/>
    <property type="evidence" value="ECO:0007669"/>
    <property type="project" value="TreeGrafter"/>
</dbReference>
<dbReference type="InterPro" id="IPR026590">
    <property type="entry name" value="Ssirtuin_cat_dom"/>
</dbReference>
<feature type="domain" description="Deacetylase sirtuin-type" evidence="3">
    <location>
        <begin position="7"/>
        <end position="278"/>
    </location>
</feature>
<dbReference type="PROSITE" id="PS50305">
    <property type="entry name" value="SIRTUIN"/>
    <property type="match status" value="1"/>
</dbReference>